<dbReference type="Proteomes" id="UP000001548">
    <property type="component" value="Unassembled WGS sequence"/>
</dbReference>
<dbReference type="VEuPathDB" id="GiardiaDB:GL50803_86761"/>
<gene>
    <name evidence="1" type="ORF">GL50803_0086761</name>
</gene>
<dbReference type="HOGENOM" id="CLU_386099_0_0_1"/>
<dbReference type="AlphaFoldDB" id="A8BIY8"/>
<dbReference type="SMR" id="A8BIY8"/>
<evidence type="ECO:0000313" key="1">
    <source>
        <dbReference type="EMBL" id="KAE8304900.1"/>
    </source>
</evidence>
<name>A8BIY8_GIAIC</name>
<proteinExistence type="predicted"/>
<reference evidence="1 2" key="1">
    <citation type="journal article" date="2007" name="Science">
        <title>Genomic minimalism in the early diverging intestinal parasite Giardia lamblia.</title>
        <authorList>
            <person name="Morrison H.G."/>
            <person name="McArthur A.G."/>
            <person name="Gillin F.D."/>
            <person name="Aley S.B."/>
            <person name="Adam R.D."/>
            <person name="Olsen G.J."/>
            <person name="Best A.A."/>
            <person name="Cande W.Z."/>
            <person name="Chen F."/>
            <person name="Cipriano M.J."/>
            <person name="Davids B.J."/>
            <person name="Dawson S.C."/>
            <person name="Elmendorf H.G."/>
            <person name="Hehl A.B."/>
            <person name="Holder M.E."/>
            <person name="Huse S.M."/>
            <person name="Kim U.U."/>
            <person name="Lasek-Nesselquist E."/>
            <person name="Manning G."/>
            <person name="Nigam A."/>
            <person name="Nixon J.E."/>
            <person name="Palm D."/>
            <person name="Passamaneck N.E."/>
            <person name="Prabhu A."/>
            <person name="Reich C.I."/>
            <person name="Reiner D.S."/>
            <person name="Samuelson J."/>
            <person name="Svard S.G."/>
            <person name="Sogin M.L."/>
        </authorList>
    </citation>
    <scope>NUCLEOTIDE SEQUENCE [LARGE SCALE GENOMIC DNA]</scope>
    <source>
        <strain evidence="1 2">WB C6</strain>
    </source>
</reference>
<protein>
    <submittedName>
        <fullName evidence="1">Uncharacterized protein</fullName>
    </submittedName>
</protein>
<comment type="caution">
    <text evidence="1">The sequence shown here is derived from an EMBL/GenBank/DDBJ whole genome shotgun (WGS) entry which is preliminary data.</text>
</comment>
<organism evidence="1 2">
    <name type="scientific">Giardia intestinalis (strain ATCC 50803 / WB clone C6)</name>
    <name type="common">Giardia lamblia</name>
    <dbReference type="NCBI Taxonomy" id="184922"/>
    <lineage>
        <taxon>Eukaryota</taxon>
        <taxon>Metamonada</taxon>
        <taxon>Diplomonadida</taxon>
        <taxon>Hexamitidae</taxon>
        <taxon>Giardiinae</taxon>
        <taxon>Giardia</taxon>
    </lineage>
</organism>
<dbReference type="KEGG" id="gla:GL50803_0086761"/>
<dbReference type="GeneID" id="5699601"/>
<accession>A8BIY8</accession>
<dbReference type="EMBL" id="AACB03000001">
    <property type="protein sequence ID" value="KAE8304900.1"/>
    <property type="molecule type" value="Genomic_DNA"/>
</dbReference>
<keyword evidence="2" id="KW-1185">Reference proteome</keyword>
<dbReference type="OMA" id="QHETRVK"/>
<dbReference type="RefSeq" id="XP_001706707.1">
    <property type="nucleotide sequence ID" value="XM_001706655.1"/>
</dbReference>
<sequence>MHYGRMGCFSFTCECLGAVLSQNLTFTQKKYPLLMADSSIREAVAEIATSSALDAATRKILAQFLRDYDSAMADNQKLRTSLLSQKKECKHHEEYIDSLKHALSIRVHDFGFDSEAGVDGLMLIGTLKKNLKQEVDAHQDLLEVNKGLEERLASCKQTLSELLKSSQAAAKKLKQAHEKLDLYDTKLNIWASDLATDADIEKITAKVRESRELREAVEDISLELNIIPEQPISKLKNDLMKTITAMKLAMQIMDNELEQTKAENQDMTAIQEQLTNTVAEQEQIIEASRPSHDSSYAEEKARLELIIEDLRKEISRLQVANEQVSGQLKEAEILLQRQTISSVAGRDSFAAENATDALINHSTKSASSCSYGLEVTGSVVNTLASESAPAACAMKLSDLQPRQEEDQSSRLLQSEVREFAGQIDALIQENNYLREDKRELERQVDDLRQIIEHKDMSIQLLNVKEANSKSQLDDLILENVHLTEEVQRIKQTSAAPPASVVDELLKDEVADLRTQISLLDRRLRESEARNSTLLSAVSGYEDVLQQSLNTVEKLAKGAAHDLNQELAHTNKSSSVLPQTLSQTPVEEPHPLSITDIASTKLSAINAAPTGDDGLVVNYELGPGDQIDLQATETGHKLSGVIGGNHICITTAPLHSSTKDSSLVHSKHVCASIAESTGDDSRGQSIKMTVEKIISTYRQFGIDLPTSMMELEAELGL</sequence>
<evidence type="ECO:0000313" key="2">
    <source>
        <dbReference type="Proteomes" id="UP000001548"/>
    </source>
</evidence>